<feature type="domain" description="HTH rpiR-type" evidence="4">
    <location>
        <begin position="2"/>
        <end position="78"/>
    </location>
</feature>
<dbReference type="InterPro" id="IPR001347">
    <property type="entry name" value="SIS_dom"/>
</dbReference>
<dbReference type="Pfam" id="PF01380">
    <property type="entry name" value="SIS"/>
    <property type="match status" value="1"/>
</dbReference>
<evidence type="ECO:0000256" key="3">
    <source>
        <dbReference type="ARBA" id="ARBA00023163"/>
    </source>
</evidence>
<protein>
    <submittedName>
        <fullName evidence="6">MurR/RpiR family transcriptional regulator</fullName>
    </submittedName>
</protein>
<evidence type="ECO:0000259" key="5">
    <source>
        <dbReference type="PROSITE" id="PS51464"/>
    </source>
</evidence>
<keyword evidence="3" id="KW-0804">Transcription</keyword>
<proteinExistence type="predicted"/>
<keyword evidence="7" id="KW-1185">Reference proteome</keyword>
<dbReference type="InterPro" id="IPR046348">
    <property type="entry name" value="SIS_dom_sf"/>
</dbReference>
<dbReference type="InterPro" id="IPR000281">
    <property type="entry name" value="HTH_RpiR"/>
</dbReference>
<organism evidence="6 7">
    <name type="scientific">Paenibacillus thermoaerophilus</name>
    <dbReference type="NCBI Taxonomy" id="1215385"/>
    <lineage>
        <taxon>Bacteria</taxon>
        <taxon>Bacillati</taxon>
        <taxon>Bacillota</taxon>
        <taxon>Bacilli</taxon>
        <taxon>Bacillales</taxon>
        <taxon>Paenibacillaceae</taxon>
        <taxon>Paenibacillus</taxon>
    </lineage>
</organism>
<dbReference type="RefSeq" id="WP_170209495.1">
    <property type="nucleotide sequence ID" value="NZ_JBHTGQ010000009.1"/>
</dbReference>
<dbReference type="Gene3D" id="1.10.10.10">
    <property type="entry name" value="Winged helix-like DNA-binding domain superfamily/Winged helix DNA-binding domain"/>
    <property type="match status" value="1"/>
</dbReference>
<dbReference type="EMBL" id="JBHTGQ010000009">
    <property type="protein sequence ID" value="MFC7749076.1"/>
    <property type="molecule type" value="Genomic_DNA"/>
</dbReference>
<dbReference type="InterPro" id="IPR035472">
    <property type="entry name" value="RpiR-like_SIS"/>
</dbReference>
<name>A0ABW2V2R0_9BACL</name>
<evidence type="ECO:0000313" key="7">
    <source>
        <dbReference type="Proteomes" id="UP001596528"/>
    </source>
</evidence>
<dbReference type="InterPro" id="IPR009057">
    <property type="entry name" value="Homeodomain-like_sf"/>
</dbReference>
<reference evidence="7" key="1">
    <citation type="journal article" date="2019" name="Int. J. Syst. Evol. Microbiol.">
        <title>The Global Catalogue of Microorganisms (GCM) 10K type strain sequencing project: providing services to taxonomists for standard genome sequencing and annotation.</title>
        <authorList>
            <consortium name="The Broad Institute Genomics Platform"/>
            <consortium name="The Broad Institute Genome Sequencing Center for Infectious Disease"/>
            <person name="Wu L."/>
            <person name="Ma J."/>
        </authorList>
    </citation>
    <scope>NUCLEOTIDE SEQUENCE [LARGE SCALE GENOMIC DNA]</scope>
    <source>
        <strain evidence="7">JCM 18657</strain>
    </source>
</reference>
<dbReference type="SUPFAM" id="SSF53697">
    <property type="entry name" value="SIS domain"/>
    <property type="match status" value="1"/>
</dbReference>
<dbReference type="Pfam" id="PF01418">
    <property type="entry name" value="HTH_6"/>
    <property type="match status" value="1"/>
</dbReference>
<evidence type="ECO:0000256" key="1">
    <source>
        <dbReference type="ARBA" id="ARBA00023015"/>
    </source>
</evidence>
<comment type="caution">
    <text evidence="6">The sequence shown here is derived from an EMBL/GenBank/DDBJ whole genome shotgun (WGS) entry which is preliminary data.</text>
</comment>
<evidence type="ECO:0000313" key="6">
    <source>
        <dbReference type="EMBL" id="MFC7749076.1"/>
    </source>
</evidence>
<dbReference type="PROSITE" id="PS51071">
    <property type="entry name" value="HTH_RPIR"/>
    <property type="match status" value="1"/>
</dbReference>
<dbReference type="PROSITE" id="PS51464">
    <property type="entry name" value="SIS"/>
    <property type="match status" value="1"/>
</dbReference>
<dbReference type="InterPro" id="IPR047640">
    <property type="entry name" value="RpiR-like"/>
</dbReference>
<dbReference type="Proteomes" id="UP001596528">
    <property type="component" value="Unassembled WGS sequence"/>
</dbReference>
<feature type="domain" description="SIS" evidence="5">
    <location>
        <begin position="122"/>
        <end position="262"/>
    </location>
</feature>
<keyword evidence="2" id="KW-0238">DNA-binding</keyword>
<dbReference type="InterPro" id="IPR036388">
    <property type="entry name" value="WH-like_DNA-bd_sf"/>
</dbReference>
<dbReference type="PANTHER" id="PTHR30514:SF1">
    <property type="entry name" value="HTH-TYPE TRANSCRIPTIONAL REGULATOR HEXR-RELATED"/>
    <property type="match status" value="1"/>
</dbReference>
<dbReference type="SUPFAM" id="SSF46689">
    <property type="entry name" value="Homeodomain-like"/>
    <property type="match status" value="1"/>
</dbReference>
<evidence type="ECO:0000256" key="2">
    <source>
        <dbReference type="ARBA" id="ARBA00023125"/>
    </source>
</evidence>
<gene>
    <name evidence="6" type="ORF">ACFQWB_03830</name>
</gene>
<dbReference type="CDD" id="cd05013">
    <property type="entry name" value="SIS_RpiR"/>
    <property type="match status" value="1"/>
</dbReference>
<sequence length="283" mass="30923">MNGALARIRSALSRLKASERKVAEYILANPSLVVMQSVSELSEQCGASQAAVIRMCKSLGYKGFPELKVMIAGDLQQTREDDYRPLDRHASLEEAIDRVTGNNMLAVRDSVHTVCPKALAAAVTALYEADRIFIYGIGSSHLIGLALQQQFIQINKACIVFPDIHMQLASSVTVRPGDVALGISWSGETREVVRCIRNAREMGVRTVGITRFGGSSLSREAEIVLALSVAETDADMGTMGARIAMLNMIDVVYQVLVRMDYDHSAAYVDRTNRELRQLTGDSA</sequence>
<dbReference type="PANTHER" id="PTHR30514">
    <property type="entry name" value="GLUCOKINASE"/>
    <property type="match status" value="1"/>
</dbReference>
<keyword evidence="1" id="KW-0805">Transcription regulation</keyword>
<evidence type="ECO:0000259" key="4">
    <source>
        <dbReference type="PROSITE" id="PS51071"/>
    </source>
</evidence>
<accession>A0ABW2V2R0</accession>
<dbReference type="Gene3D" id="3.40.50.10490">
    <property type="entry name" value="Glucose-6-phosphate isomerase like protein, domain 1"/>
    <property type="match status" value="1"/>
</dbReference>